<sequence length="165" mass="16214">MRRITMALAATSTGIALVIGVKAQSAGAPRSALAVNAGPRAGVKPGARPSAEPGASAGAAPGASTGARPGASAVSGRFTGTVVDTRYGPVQVRAVLAGGRITDVVVLQETDGGRSRAIDSYALPILRSEVLAAQGANIDVVSGATYTSSGYAQSLQAALDRAGRG</sequence>
<feature type="domain" description="FMN-binding" evidence="3">
    <location>
        <begin position="86"/>
        <end position="162"/>
    </location>
</feature>
<evidence type="ECO:0000259" key="3">
    <source>
        <dbReference type="SMART" id="SM00900"/>
    </source>
</evidence>
<dbReference type="RefSeq" id="WP_380501673.1">
    <property type="nucleotide sequence ID" value="NZ_JBHEZX010000001.1"/>
</dbReference>
<dbReference type="Proteomes" id="UP001592582">
    <property type="component" value="Unassembled WGS sequence"/>
</dbReference>
<feature type="signal peptide" evidence="2">
    <location>
        <begin position="1"/>
        <end position="23"/>
    </location>
</feature>
<evidence type="ECO:0000313" key="5">
    <source>
        <dbReference type="Proteomes" id="UP001592582"/>
    </source>
</evidence>
<protein>
    <submittedName>
        <fullName evidence="4">FMN-binding protein</fullName>
    </submittedName>
</protein>
<dbReference type="EMBL" id="JBHEZX010000001">
    <property type="protein sequence ID" value="MFC1408133.1"/>
    <property type="molecule type" value="Genomic_DNA"/>
</dbReference>
<keyword evidence="2" id="KW-0732">Signal</keyword>
<dbReference type="SMART" id="SM00900">
    <property type="entry name" value="FMN_bind"/>
    <property type="match status" value="1"/>
</dbReference>
<evidence type="ECO:0000313" key="4">
    <source>
        <dbReference type="EMBL" id="MFC1408133.1"/>
    </source>
</evidence>
<feature type="region of interest" description="Disordered" evidence="1">
    <location>
        <begin position="37"/>
        <end position="74"/>
    </location>
</feature>
<dbReference type="InterPro" id="IPR007329">
    <property type="entry name" value="FMN-bd"/>
</dbReference>
<reference evidence="4 5" key="1">
    <citation type="submission" date="2024-09" db="EMBL/GenBank/DDBJ databases">
        <authorList>
            <person name="Lee S.D."/>
        </authorList>
    </citation>
    <scope>NUCLEOTIDE SEQUENCE [LARGE SCALE GENOMIC DNA]</scope>
    <source>
        <strain evidence="4 5">N1-1</strain>
    </source>
</reference>
<dbReference type="Pfam" id="PF04205">
    <property type="entry name" value="FMN_bind"/>
    <property type="match status" value="1"/>
</dbReference>
<gene>
    <name evidence="4" type="ORF">ACEZDG_02425</name>
</gene>
<name>A0ABV6V378_9ACTN</name>
<evidence type="ECO:0000256" key="2">
    <source>
        <dbReference type="SAM" id="SignalP"/>
    </source>
</evidence>
<keyword evidence="5" id="KW-1185">Reference proteome</keyword>
<feature type="chain" id="PRO_5047105999" evidence="2">
    <location>
        <begin position="24"/>
        <end position="165"/>
    </location>
</feature>
<comment type="caution">
    <text evidence="4">The sequence shown here is derived from an EMBL/GenBank/DDBJ whole genome shotgun (WGS) entry which is preliminary data.</text>
</comment>
<accession>A0ABV6V378</accession>
<organism evidence="4 5">
    <name type="scientific">Streptacidiphilus alkalitolerans</name>
    <dbReference type="NCBI Taxonomy" id="3342712"/>
    <lineage>
        <taxon>Bacteria</taxon>
        <taxon>Bacillati</taxon>
        <taxon>Actinomycetota</taxon>
        <taxon>Actinomycetes</taxon>
        <taxon>Kitasatosporales</taxon>
        <taxon>Streptomycetaceae</taxon>
        <taxon>Streptacidiphilus</taxon>
    </lineage>
</organism>
<feature type="compositionally biased region" description="Low complexity" evidence="1">
    <location>
        <begin position="45"/>
        <end position="73"/>
    </location>
</feature>
<evidence type="ECO:0000256" key="1">
    <source>
        <dbReference type="SAM" id="MobiDB-lite"/>
    </source>
</evidence>
<dbReference type="Gene3D" id="3.90.1010.20">
    <property type="match status" value="1"/>
</dbReference>
<proteinExistence type="predicted"/>